<reference evidence="2" key="1">
    <citation type="journal article" date="2019" name="Int. J. Syst. Evol. Microbiol.">
        <title>The Global Catalogue of Microorganisms (GCM) 10K type strain sequencing project: providing services to taxonomists for standard genome sequencing and annotation.</title>
        <authorList>
            <consortium name="The Broad Institute Genomics Platform"/>
            <consortium name="The Broad Institute Genome Sequencing Center for Infectious Disease"/>
            <person name="Wu L."/>
            <person name="Ma J."/>
        </authorList>
    </citation>
    <scope>NUCLEOTIDE SEQUENCE [LARGE SCALE GENOMIC DNA]</scope>
    <source>
        <strain evidence="2">JCM 11574</strain>
    </source>
</reference>
<accession>A0ABP6NI59</accession>
<dbReference type="Proteomes" id="UP001500893">
    <property type="component" value="Unassembled WGS sequence"/>
</dbReference>
<evidence type="ECO:0000313" key="1">
    <source>
        <dbReference type="EMBL" id="GAA3149239.1"/>
    </source>
</evidence>
<evidence type="ECO:0000313" key="2">
    <source>
        <dbReference type="Proteomes" id="UP001500893"/>
    </source>
</evidence>
<protein>
    <submittedName>
        <fullName evidence="1">Uncharacterized protein</fullName>
    </submittedName>
</protein>
<dbReference type="EMBL" id="BAAAVM010000055">
    <property type="protein sequence ID" value="GAA3149239.1"/>
    <property type="molecule type" value="Genomic_DNA"/>
</dbReference>
<organism evidence="1 2">
    <name type="scientific">Streptomyces rameus</name>
    <dbReference type="NCBI Taxonomy" id="68261"/>
    <lineage>
        <taxon>Bacteria</taxon>
        <taxon>Bacillati</taxon>
        <taxon>Actinomycetota</taxon>
        <taxon>Actinomycetes</taxon>
        <taxon>Kitasatosporales</taxon>
        <taxon>Streptomycetaceae</taxon>
        <taxon>Streptomyces</taxon>
    </lineage>
</organism>
<sequence length="277" mass="29934">MSDVITALADVEAFRTQPDQSVAWGLDRNAVIQRLQALLQNPNLLDQRGLNACAPAVFFRTWLARDPVAAASFTCNMLRGGSASIGSLVVTPDTDLTGQDYSTLRANTDAQHPHAMPECTDWMLLSALRDSENIFFDYLGQPYTLGDSVAGLTLPGTVAGWLTATNLYSSVSDNTTVLGPADLPPLLSLIPTSDVDIVLFVNANALYDLATAPGSPVVPFPTIAAPDHYVLMTGPFVEADGTNWIDIDVWTWGSIKTGWQNIPRFLDNSFGWMVARS</sequence>
<keyword evidence="2" id="KW-1185">Reference proteome</keyword>
<comment type="caution">
    <text evidence="1">The sequence shown here is derived from an EMBL/GenBank/DDBJ whole genome shotgun (WGS) entry which is preliminary data.</text>
</comment>
<proteinExistence type="predicted"/>
<name>A0ABP6NI59_9ACTN</name>
<dbReference type="RefSeq" id="WP_345053897.1">
    <property type="nucleotide sequence ID" value="NZ_BAAAVM010000055.1"/>
</dbReference>
<gene>
    <name evidence="1" type="ORF">GCM10010521_40790</name>
</gene>